<evidence type="ECO:0000256" key="7">
    <source>
        <dbReference type="ARBA" id="ARBA00022989"/>
    </source>
</evidence>
<gene>
    <name evidence="13" type="primary">xylE_1</name>
    <name evidence="13" type="ORF">BDLFYP24_01615</name>
    <name evidence="12" type="ORF">GBB04_06235</name>
</gene>
<evidence type="ECO:0000256" key="6">
    <source>
        <dbReference type="ARBA" id="ARBA00022692"/>
    </source>
</evidence>
<feature type="transmembrane region" description="Helical" evidence="10">
    <location>
        <begin position="378"/>
        <end position="406"/>
    </location>
</feature>
<dbReference type="InterPro" id="IPR036259">
    <property type="entry name" value="MFS_trans_sf"/>
</dbReference>
<comment type="subcellular location">
    <subcellularLocation>
        <location evidence="1">Cell membrane</location>
        <topology evidence="1">Multi-pass membrane protein</topology>
    </subcellularLocation>
</comment>
<dbReference type="Pfam" id="PF00083">
    <property type="entry name" value="Sugar_tr"/>
    <property type="match status" value="1"/>
</dbReference>
<evidence type="ECO:0000313" key="14">
    <source>
        <dbReference type="Proteomes" id="UP000429211"/>
    </source>
</evidence>
<evidence type="ECO:0000256" key="5">
    <source>
        <dbReference type="ARBA" id="ARBA00022597"/>
    </source>
</evidence>
<feature type="transmembrane region" description="Helical" evidence="10">
    <location>
        <begin position="25"/>
        <end position="45"/>
    </location>
</feature>
<dbReference type="RefSeq" id="WP_003839840.1">
    <property type="nucleotide sequence ID" value="NZ_CABKPB010000001.1"/>
</dbReference>
<dbReference type="NCBIfam" id="TIGR00879">
    <property type="entry name" value="SP"/>
    <property type="match status" value="1"/>
</dbReference>
<dbReference type="PANTHER" id="PTHR48020:SF12">
    <property type="entry name" value="PROTON MYO-INOSITOL COTRANSPORTER"/>
    <property type="match status" value="1"/>
</dbReference>
<dbReference type="EMBL" id="WDPD01000005">
    <property type="protein sequence ID" value="KAB7460658.1"/>
    <property type="molecule type" value="Genomic_DNA"/>
</dbReference>
<reference evidence="12 14" key="1">
    <citation type="journal article" date="2019" name="Nat. Med.">
        <title>A library of human gut bacterial isolates paired with longitudinal multiomics data enables mechanistic microbiome research.</title>
        <authorList>
            <person name="Poyet M."/>
            <person name="Groussin M."/>
            <person name="Gibbons S.M."/>
            <person name="Avila-Pacheco J."/>
            <person name="Jiang X."/>
            <person name="Kearney S.M."/>
            <person name="Perrotta A.R."/>
            <person name="Berdy B."/>
            <person name="Zhao S."/>
            <person name="Lieberman T.D."/>
            <person name="Swanson P.K."/>
            <person name="Smith M."/>
            <person name="Roesemann S."/>
            <person name="Alexander J.E."/>
            <person name="Rich S.A."/>
            <person name="Livny J."/>
            <person name="Vlamakis H."/>
            <person name="Clish C."/>
            <person name="Bullock K."/>
            <person name="Deik A."/>
            <person name="Scott J."/>
            <person name="Pierce K.A."/>
            <person name="Xavier R.J."/>
            <person name="Alm E.J."/>
        </authorList>
    </citation>
    <scope>NUCLEOTIDE SEQUENCE [LARGE SCALE GENOMIC DNA]</scope>
    <source>
        <strain evidence="12 14">BIOML-A2</strain>
    </source>
</reference>
<dbReference type="FunFam" id="1.20.1250.20:FF:000122">
    <property type="entry name" value="D-xylose transporter XylE"/>
    <property type="match status" value="1"/>
</dbReference>
<dbReference type="EMBL" id="CACRSP010000003">
    <property type="protein sequence ID" value="VYS95189.1"/>
    <property type="molecule type" value="Genomic_DNA"/>
</dbReference>
<feature type="transmembrane region" description="Helical" evidence="10">
    <location>
        <begin position="443"/>
        <end position="464"/>
    </location>
</feature>
<accession>A0A6N2SQ69</accession>
<keyword evidence="8 10" id="KW-0472">Membrane</keyword>
<organism evidence="13">
    <name type="scientific">Bifidobacterium dentium</name>
    <dbReference type="NCBI Taxonomy" id="1689"/>
    <lineage>
        <taxon>Bacteria</taxon>
        <taxon>Bacillati</taxon>
        <taxon>Actinomycetota</taxon>
        <taxon>Actinomycetes</taxon>
        <taxon>Bifidobacteriales</taxon>
        <taxon>Bifidobacteriaceae</taxon>
        <taxon>Bifidobacterium</taxon>
    </lineage>
</organism>
<feature type="transmembrane region" description="Helical" evidence="10">
    <location>
        <begin position="197"/>
        <end position="216"/>
    </location>
</feature>
<dbReference type="AlphaFoldDB" id="A0A6N2SQ69"/>
<dbReference type="GO" id="GO:0022857">
    <property type="term" value="F:transmembrane transporter activity"/>
    <property type="evidence" value="ECO:0007669"/>
    <property type="project" value="InterPro"/>
</dbReference>
<dbReference type="InterPro" id="IPR050814">
    <property type="entry name" value="Myo-inositol_Transporter"/>
</dbReference>
<reference evidence="13" key="2">
    <citation type="submission" date="2019-11" db="EMBL/GenBank/DDBJ databases">
        <authorList>
            <person name="Feng L."/>
        </authorList>
    </citation>
    <scope>NUCLEOTIDE SEQUENCE</scope>
    <source>
        <strain evidence="13">BdentiumLFYP24</strain>
    </source>
</reference>
<feature type="transmembrane region" description="Helical" evidence="10">
    <location>
        <begin position="65"/>
        <end position="85"/>
    </location>
</feature>
<evidence type="ECO:0000256" key="10">
    <source>
        <dbReference type="SAM" id="Phobius"/>
    </source>
</evidence>
<keyword evidence="5" id="KW-0762">Sugar transport</keyword>
<protein>
    <submittedName>
        <fullName evidence="13">D-xylose-proton symporter</fullName>
    </submittedName>
    <submittedName>
        <fullName evidence="12">Sugar porter family MFS transporter</fullName>
    </submittedName>
</protein>
<dbReference type="PROSITE" id="PS00217">
    <property type="entry name" value="SUGAR_TRANSPORT_2"/>
    <property type="match status" value="1"/>
</dbReference>
<dbReference type="InterPro" id="IPR005828">
    <property type="entry name" value="MFS_sugar_transport-like"/>
</dbReference>
<dbReference type="InterPro" id="IPR003663">
    <property type="entry name" value="Sugar/inositol_transpt"/>
</dbReference>
<evidence type="ECO:0000259" key="11">
    <source>
        <dbReference type="PROSITE" id="PS50850"/>
    </source>
</evidence>
<sequence>MSSSNLPEQAGGAVEVIAPTIKRRIILVCLAGATGGLLFGYDTSVINGAVDSIAGSKSGFGLNDFMSGLSVSGALAGCVLGAWFAGKFADRYGRVKALLTAAILFIISSLGSALAPAVWPFIAFRLIGGLGVGLASVVGPTYIAEVSPTKMRGFLASFQQFAVGIGMLGSTIANNLLAKSSGGADNTLWFGLSTWRWMLMVMFVPAIIMLVAALRLPETPRYMVMKGHYDEAAELLKRINGTQNPQDKVRQIRESIGNETSPKLSDLLGRTFGLKKVVWIGVLVALFQQFCGVNVILYYDSSLWRSMGFSEQQALDIAMIRTFAAFIPMVISMVLIDRIGRRKLLAFGSAGMAIFLFVAAFGFAHATMDASGLHLNDAWAPITLIAVYLFYLTFCGTWGPAMWVVLGEIFPNSIRAMGMAVATAFNWIGNFIVSTSFPSLQHGVGLSGAYLMYGVFAAISFLFVTKGLPETAGVALEDMKAE</sequence>
<feature type="transmembrane region" description="Helical" evidence="10">
    <location>
        <begin position="277"/>
        <end position="299"/>
    </location>
</feature>
<evidence type="ECO:0000256" key="2">
    <source>
        <dbReference type="ARBA" id="ARBA00010992"/>
    </source>
</evidence>
<keyword evidence="6 10" id="KW-0812">Transmembrane</keyword>
<feature type="domain" description="Major facilitator superfamily (MFS) profile" evidence="11">
    <location>
        <begin position="28"/>
        <end position="472"/>
    </location>
</feature>
<evidence type="ECO:0000313" key="13">
    <source>
        <dbReference type="EMBL" id="VYS95189.1"/>
    </source>
</evidence>
<dbReference type="SUPFAM" id="SSF103473">
    <property type="entry name" value="MFS general substrate transporter"/>
    <property type="match status" value="1"/>
</dbReference>
<feature type="transmembrane region" description="Helical" evidence="10">
    <location>
        <begin position="121"/>
        <end position="143"/>
    </location>
</feature>
<proteinExistence type="inferred from homology"/>
<evidence type="ECO:0000256" key="1">
    <source>
        <dbReference type="ARBA" id="ARBA00004651"/>
    </source>
</evidence>
<dbReference type="PROSITE" id="PS50850">
    <property type="entry name" value="MFS"/>
    <property type="match status" value="1"/>
</dbReference>
<dbReference type="PROSITE" id="PS00216">
    <property type="entry name" value="SUGAR_TRANSPORT_1"/>
    <property type="match status" value="1"/>
</dbReference>
<evidence type="ECO:0000313" key="12">
    <source>
        <dbReference type="EMBL" id="KAB7460658.1"/>
    </source>
</evidence>
<feature type="transmembrane region" description="Helical" evidence="10">
    <location>
        <begin position="344"/>
        <end position="366"/>
    </location>
</feature>
<feature type="transmembrane region" description="Helical" evidence="10">
    <location>
        <begin position="155"/>
        <end position="177"/>
    </location>
</feature>
<keyword evidence="4" id="KW-1003">Cell membrane</keyword>
<dbReference type="InterPro" id="IPR020846">
    <property type="entry name" value="MFS_dom"/>
</dbReference>
<feature type="transmembrane region" description="Helical" evidence="10">
    <location>
        <begin position="319"/>
        <end position="337"/>
    </location>
</feature>
<dbReference type="Gene3D" id="1.20.1250.20">
    <property type="entry name" value="MFS general substrate transporter like domains"/>
    <property type="match status" value="1"/>
</dbReference>
<name>A0A6N2SQ69_9BIFI</name>
<dbReference type="GO" id="GO:0005886">
    <property type="term" value="C:plasma membrane"/>
    <property type="evidence" value="ECO:0007669"/>
    <property type="project" value="UniProtKB-SubCell"/>
</dbReference>
<feature type="transmembrane region" description="Helical" evidence="10">
    <location>
        <begin position="418"/>
        <end position="437"/>
    </location>
</feature>
<evidence type="ECO:0000256" key="4">
    <source>
        <dbReference type="ARBA" id="ARBA00022475"/>
    </source>
</evidence>
<keyword evidence="3 9" id="KW-0813">Transport</keyword>
<evidence type="ECO:0000256" key="8">
    <source>
        <dbReference type="ARBA" id="ARBA00023136"/>
    </source>
</evidence>
<evidence type="ECO:0000256" key="9">
    <source>
        <dbReference type="RuleBase" id="RU003346"/>
    </source>
</evidence>
<feature type="transmembrane region" description="Helical" evidence="10">
    <location>
        <begin position="97"/>
        <end position="115"/>
    </location>
</feature>
<dbReference type="Proteomes" id="UP000429211">
    <property type="component" value="Unassembled WGS sequence"/>
</dbReference>
<dbReference type="PRINTS" id="PR00171">
    <property type="entry name" value="SUGRTRNSPORT"/>
</dbReference>
<evidence type="ECO:0000256" key="3">
    <source>
        <dbReference type="ARBA" id="ARBA00022448"/>
    </source>
</evidence>
<dbReference type="GeneID" id="31606508"/>
<keyword evidence="7 10" id="KW-1133">Transmembrane helix</keyword>
<comment type="similarity">
    <text evidence="2 9">Belongs to the major facilitator superfamily. Sugar transporter (TC 2.A.1.1) family.</text>
</comment>
<dbReference type="PANTHER" id="PTHR48020">
    <property type="entry name" value="PROTON MYO-INOSITOL COTRANSPORTER"/>
    <property type="match status" value="1"/>
</dbReference>
<dbReference type="InterPro" id="IPR005829">
    <property type="entry name" value="Sugar_transporter_CS"/>
</dbReference>